<dbReference type="PANTHER" id="PTHR40267:SF1">
    <property type="entry name" value="BLR3294 PROTEIN"/>
    <property type="match status" value="1"/>
</dbReference>
<dbReference type="InterPro" id="IPR053714">
    <property type="entry name" value="Iso_Racemase_Enz_sf"/>
</dbReference>
<dbReference type="GeneID" id="74944827"/>
<name>A0A9E7R397_9EURY</name>
<dbReference type="KEGG" id="ssai:N0B31_20355"/>
<accession>A0A9E7R397</accession>
<reference evidence="1" key="1">
    <citation type="submission" date="2022-09" db="EMBL/GenBank/DDBJ databases">
        <title>Diverse halophilic archaea isolated from saline environments.</title>
        <authorList>
            <person name="Cui H.-L."/>
        </authorList>
    </citation>
    <scope>NUCLEOTIDE SEQUENCE</scope>
    <source>
        <strain evidence="1">ZS-35-S2</strain>
    </source>
</reference>
<dbReference type="EMBL" id="CP104003">
    <property type="protein sequence ID" value="UWM54459.1"/>
    <property type="molecule type" value="Genomic_DNA"/>
</dbReference>
<gene>
    <name evidence="1" type="ORF">N0B31_20355</name>
</gene>
<evidence type="ECO:0000313" key="2">
    <source>
        <dbReference type="Proteomes" id="UP001057580"/>
    </source>
</evidence>
<dbReference type="Pfam" id="PF17645">
    <property type="entry name" value="Amdase"/>
    <property type="match status" value="1"/>
</dbReference>
<keyword evidence="2" id="KW-1185">Reference proteome</keyword>
<dbReference type="PIRSF" id="PIRSF015736">
    <property type="entry name" value="MI"/>
    <property type="match status" value="1"/>
</dbReference>
<dbReference type="AlphaFoldDB" id="A0A9E7R397"/>
<evidence type="ECO:0000313" key="1">
    <source>
        <dbReference type="EMBL" id="UWM54459.1"/>
    </source>
</evidence>
<sequence length="248" mass="27034">MYGWRGRIGLIVPSTNTVNEPDFYRHLPEGVSVHVSRMYLDQEAHRESDDLDELEKMTADADRCARSLATADVDVIAYGCTSGSFMDGAGHDAELEAELEAISGVPTVTTAAAVRRAMEALELESVAIATPYVEELNTRAERFFEGVGFEVTTTDGLGIDIAGSDLDRRSHGAQLPEQAYRQLAAMDLSDADGVFLSCTNYHVTDAIEYVEADLGKPVVTSNQATLWDALRTLEVDYSEVGLGTLFDR</sequence>
<organism evidence="1 2">
    <name type="scientific">Salinirubellus salinus</name>
    <dbReference type="NCBI Taxonomy" id="1364945"/>
    <lineage>
        <taxon>Archaea</taxon>
        <taxon>Methanobacteriati</taxon>
        <taxon>Methanobacteriota</taxon>
        <taxon>Stenosarchaea group</taxon>
        <taxon>Halobacteria</taxon>
        <taxon>Halobacteriales</taxon>
        <taxon>Natronomonadaceae</taxon>
        <taxon>Salinirubellus</taxon>
    </lineage>
</organism>
<dbReference type="InterPro" id="IPR026286">
    <property type="entry name" value="MaiA/AMDase"/>
</dbReference>
<protein>
    <submittedName>
        <fullName evidence="1">Aspartate/glutamate racemase family protein</fullName>
    </submittedName>
</protein>
<proteinExistence type="predicted"/>
<dbReference type="PANTHER" id="PTHR40267">
    <property type="entry name" value="BLR3294 PROTEIN"/>
    <property type="match status" value="1"/>
</dbReference>
<dbReference type="RefSeq" id="WP_260593479.1">
    <property type="nucleotide sequence ID" value="NZ_CP104003.1"/>
</dbReference>
<dbReference type="Gene3D" id="3.40.50.12500">
    <property type="match status" value="1"/>
</dbReference>
<dbReference type="Proteomes" id="UP001057580">
    <property type="component" value="Chromosome"/>
</dbReference>